<evidence type="ECO:0000313" key="3">
    <source>
        <dbReference type="Proteomes" id="UP000014417"/>
    </source>
</evidence>
<dbReference type="Pfam" id="PF02589">
    <property type="entry name" value="LUD_dom"/>
    <property type="match status" value="1"/>
</dbReference>
<dbReference type="SUPFAM" id="SSF100950">
    <property type="entry name" value="NagB/RpiA/CoA transferase-like"/>
    <property type="match status" value="1"/>
</dbReference>
<comment type="caution">
    <text evidence="2">The sequence shown here is derived from an EMBL/GenBank/DDBJ whole genome shotgun (WGS) entry which is preliminary data.</text>
</comment>
<evidence type="ECO:0000259" key="1">
    <source>
        <dbReference type="Pfam" id="PF02589"/>
    </source>
</evidence>
<dbReference type="InterPro" id="IPR024185">
    <property type="entry name" value="FTHF_cligase-like_sf"/>
</dbReference>
<name>S2WXJ3_9ACTN</name>
<dbReference type="OrthoDB" id="9794187at2"/>
<dbReference type="InterPro" id="IPR003741">
    <property type="entry name" value="LUD_dom"/>
</dbReference>
<reference evidence="2 3" key="1">
    <citation type="submission" date="2013-04" db="EMBL/GenBank/DDBJ databases">
        <title>The Genome Sequence of Propionimicrobium lymphophilum ACS-093-V-SCH5.</title>
        <authorList>
            <consortium name="The Broad Institute Genomics Platform"/>
            <person name="Earl A."/>
            <person name="Ward D."/>
            <person name="Feldgarden M."/>
            <person name="Gevers D."/>
            <person name="Saerens B."/>
            <person name="Vaneechoutte M."/>
            <person name="Walker B."/>
            <person name="Young S."/>
            <person name="Zeng Q."/>
            <person name="Gargeya S."/>
            <person name="Fitzgerald M."/>
            <person name="Haas B."/>
            <person name="Abouelleil A."/>
            <person name="Allen A.W."/>
            <person name="Alvarado L."/>
            <person name="Arachchi H.M."/>
            <person name="Berlin A.M."/>
            <person name="Chapman S.B."/>
            <person name="Gainer-Dewar J."/>
            <person name="Goldberg J."/>
            <person name="Griggs A."/>
            <person name="Gujja S."/>
            <person name="Hansen M."/>
            <person name="Howarth C."/>
            <person name="Imamovic A."/>
            <person name="Ireland A."/>
            <person name="Larimer J."/>
            <person name="McCowan C."/>
            <person name="Murphy C."/>
            <person name="Pearson M."/>
            <person name="Poon T.W."/>
            <person name="Priest M."/>
            <person name="Roberts A."/>
            <person name="Saif S."/>
            <person name="Shea T."/>
            <person name="Sisk P."/>
            <person name="Sykes S."/>
            <person name="Wortman J."/>
            <person name="Nusbaum C."/>
            <person name="Birren B."/>
        </authorList>
    </citation>
    <scope>NUCLEOTIDE SEQUENCE [LARGE SCALE GENOMIC DNA]</scope>
    <source>
        <strain evidence="2 3">ACS-093-V-SCH5</strain>
    </source>
</reference>
<dbReference type="AlphaFoldDB" id="S2WXJ3"/>
<dbReference type="PANTHER" id="PTHR43682">
    <property type="entry name" value="LACTATE UTILIZATION PROTEIN C"/>
    <property type="match status" value="1"/>
</dbReference>
<proteinExistence type="predicted"/>
<gene>
    <name evidence="2" type="ORF">HMPREF9306_02071</name>
</gene>
<dbReference type="PATRIC" id="fig|883161.3.peg.2062"/>
<evidence type="ECO:0000313" key="2">
    <source>
        <dbReference type="EMBL" id="EPD32499.1"/>
    </source>
</evidence>
<feature type="domain" description="LUD" evidence="1">
    <location>
        <begin position="93"/>
        <end position="215"/>
    </location>
</feature>
<dbReference type="HOGENOM" id="CLU_090664_0_0_11"/>
<dbReference type="InterPro" id="IPR037171">
    <property type="entry name" value="NagB/RpiA_transferase-like"/>
</dbReference>
<dbReference type="EMBL" id="AGZR01000009">
    <property type="protein sequence ID" value="EPD32499.1"/>
    <property type="molecule type" value="Genomic_DNA"/>
</dbReference>
<dbReference type="Proteomes" id="UP000014417">
    <property type="component" value="Unassembled WGS sequence"/>
</dbReference>
<dbReference type="PANTHER" id="PTHR43682:SF1">
    <property type="entry name" value="LACTATE UTILIZATION PROTEIN C"/>
    <property type="match status" value="1"/>
</dbReference>
<protein>
    <recommendedName>
        <fullName evidence="1">LUD domain-containing protein</fullName>
    </recommendedName>
</protein>
<keyword evidence="3" id="KW-1185">Reference proteome</keyword>
<sequence>MSISAKEEILGRIRKALVDVKDDNPEETKIEWRYKQPTPIEGDMIDYFLELVADYKADVERVKNADLPATLVKHLKDIDAKSVILPSGLEESWRKAIVDAGFDVREDDNLTARELNEIDAVVTAAAVGVANTGTFAMDHRPDQGRRALTLVPDAHICVVRADQVVSNTPEAIARLKPSVDDGQPITFVAGPSATSDIELSRVEGVHGPRTLHVIVAE</sequence>
<dbReference type="Gene3D" id="3.40.50.10420">
    <property type="entry name" value="NagB/RpiA/CoA transferase-like"/>
    <property type="match status" value="1"/>
</dbReference>
<dbReference type="RefSeq" id="WP_016456874.1">
    <property type="nucleotide sequence ID" value="NZ_KE150269.1"/>
</dbReference>
<dbReference type="STRING" id="883161.HMPREF9306_02071"/>
<accession>S2WXJ3</accession>
<organism evidence="2 3">
    <name type="scientific">Propionimicrobium lymphophilum ACS-093-V-SCH5</name>
    <dbReference type="NCBI Taxonomy" id="883161"/>
    <lineage>
        <taxon>Bacteria</taxon>
        <taxon>Bacillati</taxon>
        <taxon>Actinomycetota</taxon>
        <taxon>Actinomycetes</taxon>
        <taxon>Propionibacteriales</taxon>
        <taxon>Propionibacteriaceae</taxon>
        <taxon>Propionimicrobium</taxon>
    </lineage>
</organism>